<reference evidence="6 7" key="1">
    <citation type="journal article" date="2007" name="Nature">
        <title>Genome of the marsupial Monodelphis domestica reveals innovation in non-coding sequences.</title>
        <authorList>
            <person name="Mikkelsen T.S."/>
            <person name="Wakefield M.J."/>
            <person name="Aken B."/>
            <person name="Amemiya C.T."/>
            <person name="Chang J.L."/>
            <person name="Duke S."/>
            <person name="Garber M."/>
            <person name="Gentles A.J."/>
            <person name="Goodstadt L."/>
            <person name="Heger A."/>
            <person name="Jurka J."/>
            <person name="Kamal M."/>
            <person name="Mauceli E."/>
            <person name="Searle S.M."/>
            <person name="Sharpe T."/>
            <person name="Baker M.L."/>
            <person name="Batzer M.A."/>
            <person name="Benos P.V."/>
            <person name="Belov K."/>
            <person name="Clamp M."/>
            <person name="Cook A."/>
            <person name="Cuff J."/>
            <person name="Das R."/>
            <person name="Davidow L."/>
            <person name="Deakin J.E."/>
            <person name="Fazzari M.J."/>
            <person name="Glass J.L."/>
            <person name="Grabherr M."/>
            <person name="Greally J.M."/>
            <person name="Gu W."/>
            <person name="Hore T.A."/>
            <person name="Huttley G.A."/>
            <person name="Kleber M."/>
            <person name="Jirtle R.L."/>
            <person name="Koina E."/>
            <person name="Lee J.T."/>
            <person name="Mahony S."/>
            <person name="Marra M.A."/>
            <person name="Miller R.D."/>
            <person name="Nicholls R.D."/>
            <person name="Oda M."/>
            <person name="Papenfuss A.T."/>
            <person name="Parra Z.E."/>
            <person name="Pollock D.D."/>
            <person name="Ray D.A."/>
            <person name="Schein J.E."/>
            <person name="Speed T.P."/>
            <person name="Thompson K."/>
            <person name="VandeBerg J.L."/>
            <person name="Wade C.M."/>
            <person name="Walker J.A."/>
            <person name="Waters P.D."/>
            <person name="Webber C."/>
            <person name="Weidman J.R."/>
            <person name="Xie X."/>
            <person name="Zody M.C."/>
            <person name="Baldwin J."/>
            <person name="Abdouelleil A."/>
            <person name="Abdulkadir J."/>
            <person name="Abebe A."/>
            <person name="Abera B."/>
            <person name="Abreu J."/>
            <person name="Acer S.C."/>
            <person name="Aftuck L."/>
            <person name="Alexander A."/>
            <person name="An P."/>
            <person name="Anderson E."/>
            <person name="Anderson S."/>
            <person name="Arachi H."/>
            <person name="Azer M."/>
            <person name="Bachantsang P."/>
            <person name="Barry A."/>
            <person name="Bayul T."/>
            <person name="Berlin A."/>
            <person name="Bessette D."/>
            <person name="Bloom T."/>
            <person name="Bloom T."/>
            <person name="Boguslavskiy L."/>
            <person name="Bonnet C."/>
            <person name="Boukhgalter B."/>
            <person name="Bourzgui I."/>
            <person name="Brown A."/>
            <person name="Cahill P."/>
            <person name="Channer S."/>
            <person name="Cheshatsang Y."/>
            <person name="Chuda L."/>
            <person name="Citroen M."/>
            <person name="Collymore A."/>
            <person name="Cooke P."/>
            <person name="Costello M."/>
            <person name="D'Aco K."/>
            <person name="Daza R."/>
            <person name="De Haan G."/>
            <person name="DeGray S."/>
            <person name="DeMaso C."/>
            <person name="Dhargay N."/>
            <person name="Dooley K."/>
            <person name="Dooley E."/>
            <person name="Doricent M."/>
            <person name="Dorje P."/>
            <person name="Dorjee K."/>
            <person name="Dupes A."/>
            <person name="Elong R."/>
            <person name="Falk J."/>
            <person name="Farina A."/>
            <person name="Faro S."/>
            <person name="Ferguson D."/>
            <person name="Fisher S."/>
            <person name="Foley C.D."/>
            <person name="Franke A."/>
            <person name="Friedrich D."/>
            <person name="Gadbois L."/>
            <person name="Gearin G."/>
            <person name="Gearin C.R."/>
            <person name="Giannoukos G."/>
            <person name="Goode T."/>
            <person name="Graham J."/>
            <person name="Grandbois E."/>
            <person name="Grewal S."/>
            <person name="Gyaltsen K."/>
            <person name="Hafez N."/>
            <person name="Hagos B."/>
            <person name="Hall J."/>
            <person name="Henson C."/>
            <person name="Hollinger A."/>
            <person name="Honan T."/>
            <person name="Huard M.D."/>
            <person name="Hughes L."/>
            <person name="Hurhula B."/>
            <person name="Husby M.E."/>
            <person name="Kamat A."/>
            <person name="Kanga B."/>
            <person name="Kashin S."/>
            <person name="Khazanovich D."/>
            <person name="Kisner P."/>
            <person name="Lance K."/>
            <person name="Lara M."/>
            <person name="Lee W."/>
            <person name="Lennon N."/>
            <person name="Letendre F."/>
            <person name="LeVine R."/>
            <person name="Lipovsky A."/>
            <person name="Liu X."/>
            <person name="Liu J."/>
            <person name="Liu S."/>
            <person name="Lokyitsang T."/>
            <person name="Lokyitsang Y."/>
            <person name="Lubonja R."/>
            <person name="Lui A."/>
            <person name="MacDonald P."/>
            <person name="Magnisalis V."/>
            <person name="Maru K."/>
            <person name="Matthews C."/>
            <person name="McCusker W."/>
            <person name="McDonough S."/>
            <person name="Mehta T."/>
            <person name="Meldrim J."/>
            <person name="Meneus L."/>
            <person name="Mihai O."/>
            <person name="Mihalev A."/>
            <person name="Mihova T."/>
            <person name="Mittelman R."/>
            <person name="Mlenga V."/>
            <person name="Montmayeur A."/>
            <person name="Mulrain L."/>
            <person name="Navidi A."/>
            <person name="Naylor J."/>
            <person name="Negash T."/>
            <person name="Nguyen T."/>
            <person name="Nguyen N."/>
            <person name="Nicol R."/>
            <person name="Norbu C."/>
            <person name="Norbu N."/>
            <person name="Novod N."/>
            <person name="O'Neill B."/>
            <person name="Osman S."/>
            <person name="Markiewicz E."/>
            <person name="Oyono O.L."/>
            <person name="Patti C."/>
            <person name="Phunkhang P."/>
            <person name="Pierre F."/>
            <person name="Priest M."/>
            <person name="Raghuraman S."/>
            <person name="Rege F."/>
            <person name="Reyes R."/>
            <person name="Rise C."/>
            <person name="Rogov P."/>
            <person name="Ross K."/>
            <person name="Ryan E."/>
            <person name="Settipalli S."/>
            <person name="Shea T."/>
            <person name="Sherpa N."/>
            <person name="Shi L."/>
            <person name="Shih D."/>
            <person name="Sparrow T."/>
            <person name="Spaulding J."/>
            <person name="Stalker J."/>
            <person name="Stange-Thomann N."/>
            <person name="Stavropoulos S."/>
            <person name="Stone C."/>
            <person name="Strader C."/>
            <person name="Tesfaye S."/>
            <person name="Thomson T."/>
            <person name="Thoulutsang Y."/>
            <person name="Thoulutsang D."/>
            <person name="Topham K."/>
            <person name="Topping I."/>
            <person name="Tsamla T."/>
            <person name="Vassiliev H."/>
            <person name="Vo A."/>
            <person name="Wangchuk T."/>
            <person name="Wangdi T."/>
            <person name="Weiand M."/>
            <person name="Wilkinson J."/>
            <person name="Wilson A."/>
            <person name="Yadav S."/>
            <person name="Young G."/>
            <person name="Yu Q."/>
            <person name="Zembek L."/>
            <person name="Zhong D."/>
            <person name="Zimmer A."/>
            <person name="Zwirko Z."/>
            <person name="Jaffe D.B."/>
            <person name="Alvarez P."/>
            <person name="Brockman W."/>
            <person name="Butler J."/>
            <person name="Chin C."/>
            <person name="Gnerre S."/>
            <person name="MacCallum I."/>
            <person name="Graves J.A."/>
            <person name="Ponting C.P."/>
            <person name="Breen M."/>
            <person name="Samollow P.B."/>
            <person name="Lander E.S."/>
            <person name="Lindblad-Toh K."/>
        </authorList>
    </citation>
    <scope>NUCLEOTIDE SEQUENCE [LARGE SCALE GENOMIC DNA]</scope>
</reference>
<keyword evidence="2" id="KW-0732">Signal</keyword>
<dbReference type="GO" id="GO:0038023">
    <property type="term" value="F:signaling receptor activity"/>
    <property type="evidence" value="ECO:0000318"/>
    <property type="project" value="GO_Central"/>
</dbReference>
<dbReference type="GO" id="GO:0009897">
    <property type="term" value="C:external side of plasma membrane"/>
    <property type="evidence" value="ECO:0000318"/>
    <property type="project" value="GO_Central"/>
</dbReference>
<dbReference type="STRING" id="13616.ENSMODP00000040727"/>
<evidence type="ECO:0000256" key="1">
    <source>
        <dbReference type="ARBA" id="ARBA00007932"/>
    </source>
</evidence>
<dbReference type="Bgee" id="ENSMODG00000029040">
    <property type="expression patterns" value="Expressed in testis and 7 other cell types or tissues"/>
</dbReference>
<dbReference type="RefSeq" id="XP_007488530.1">
    <property type="nucleotide sequence ID" value="XM_007488468.3"/>
</dbReference>
<evidence type="ECO:0000313" key="7">
    <source>
        <dbReference type="Proteomes" id="UP000002280"/>
    </source>
</evidence>
<dbReference type="TCDB" id="9.B.92.2.2">
    <property type="family name" value="the folate receptor (fr) family"/>
</dbReference>
<dbReference type="InterPro" id="IPR004269">
    <property type="entry name" value="Folate_rcpt"/>
</dbReference>
<dbReference type="OMA" id="ESDITCG"/>
<feature type="domain" description="Folate receptor-like" evidence="5">
    <location>
        <begin position="152"/>
        <end position="257"/>
    </location>
</feature>
<evidence type="ECO:0000259" key="5">
    <source>
        <dbReference type="Pfam" id="PF03024"/>
    </source>
</evidence>
<evidence type="ECO:0000256" key="2">
    <source>
        <dbReference type="ARBA" id="ARBA00022729"/>
    </source>
</evidence>
<dbReference type="Ensembl" id="ENSMODT00000043834.2">
    <property type="protein sequence ID" value="ENSMODP00000040727.1"/>
    <property type="gene ID" value="ENSMODG00000029040.2"/>
</dbReference>
<keyword evidence="3" id="KW-1015">Disulfide bond</keyword>
<dbReference type="GO" id="GO:1902444">
    <property type="term" value="F:riboflavin binding"/>
    <property type="evidence" value="ECO:0000318"/>
    <property type="project" value="GO_Central"/>
</dbReference>
<dbReference type="PANTHER" id="PTHR10517:SF19">
    <property type="entry name" value="RETBINDIN"/>
    <property type="match status" value="1"/>
</dbReference>
<name>K7E4M5_MONDO</name>
<dbReference type="PANTHER" id="PTHR10517">
    <property type="entry name" value="FOLATE RECEPTOR"/>
    <property type="match status" value="1"/>
</dbReference>
<dbReference type="GeneID" id="103100134"/>
<gene>
    <name evidence="6" type="primary">RTBDN</name>
</gene>
<feature type="region of interest" description="Disordered" evidence="4">
    <location>
        <begin position="272"/>
        <end position="297"/>
    </location>
</feature>
<reference evidence="6" key="3">
    <citation type="submission" date="2025-09" db="UniProtKB">
        <authorList>
            <consortium name="Ensembl"/>
        </authorList>
    </citation>
    <scope>IDENTIFICATION</scope>
</reference>
<keyword evidence="7" id="KW-1185">Reference proteome</keyword>
<dbReference type="AlphaFoldDB" id="K7E4M5"/>
<evidence type="ECO:0000313" key="6">
    <source>
        <dbReference type="Ensembl" id="ENSMODP00000040727.1"/>
    </source>
</evidence>
<dbReference type="eggNOG" id="ENOG502RYYP">
    <property type="taxonomic scope" value="Eukaryota"/>
</dbReference>
<dbReference type="Proteomes" id="UP000002280">
    <property type="component" value="Chromosome 3"/>
</dbReference>
<organism evidence="6 7">
    <name type="scientific">Monodelphis domestica</name>
    <name type="common">Gray short-tailed opossum</name>
    <dbReference type="NCBI Taxonomy" id="13616"/>
    <lineage>
        <taxon>Eukaryota</taxon>
        <taxon>Metazoa</taxon>
        <taxon>Chordata</taxon>
        <taxon>Craniata</taxon>
        <taxon>Vertebrata</taxon>
        <taxon>Euteleostomi</taxon>
        <taxon>Mammalia</taxon>
        <taxon>Metatheria</taxon>
        <taxon>Didelphimorphia</taxon>
        <taxon>Didelphidae</taxon>
        <taxon>Monodelphis</taxon>
    </lineage>
</organism>
<dbReference type="InterPro" id="IPR018143">
    <property type="entry name" value="Folate_rcpt-like"/>
</dbReference>
<dbReference type="GO" id="GO:0032217">
    <property type="term" value="F:riboflavin transmembrane transporter activity"/>
    <property type="evidence" value="ECO:0000318"/>
    <property type="project" value="GO_Central"/>
</dbReference>
<dbReference type="HOGENOM" id="CLU_860410_0_0_1"/>
<evidence type="ECO:0000256" key="3">
    <source>
        <dbReference type="ARBA" id="ARBA00023157"/>
    </source>
</evidence>
<dbReference type="InParanoid" id="K7E4M5"/>
<proteinExistence type="inferred from homology"/>
<evidence type="ECO:0000256" key="4">
    <source>
        <dbReference type="SAM" id="MobiDB-lite"/>
    </source>
</evidence>
<dbReference type="CTD" id="83546"/>
<dbReference type="OrthoDB" id="5982417at2759"/>
<comment type="similarity">
    <text evidence="1">Belongs to the folate receptor family.</text>
</comment>
<sequence length="323" mass="34681">MPKSGPRKELSLSQEFYLQSAQQKARCLGEATLLTPEAGTVRDWGHLVRKRHLPARPWGSIRHWGKKYLSPSLPYVWVDMRGSVAWVLGLAWAMSLLGTPGTLGLAGHDDGAASHKCLGTEQVNKEPKFNGAPSWCGLHSAGSPIMAGICLIWDRCGGLSPRCESFLQSLSHFLYCSLLAGNWAHPEKHGSVQALPICAAFCDQWFSACRDDLTCGRNWLFQPGGGSCEGGCLTFDQTFLDARDLCNSALGDYLVAAPAPCPFLQLSISDSKPGPETPFSPACQGGPLPGPRGRRDHRLRRRALLLPPVGFGSGSGSGSGNSP</sequence>
<protein>
    <submittedName>
        <fullName evidence="6">Retbindin</fullName>
    </submittedName>
</protein>
<accession>K7E4M5</accession>
<dbReference type="Pfam" id="PF03024">
    <property type="entry name" value="Folate_rec"/>
    <property type="match status" value="1"/>
</dbReference>
<reference evidence="6" key="2">
    <citation type="submission" date="2025-08" db="UniProtKB">
        <authorList>
            <consortium name="Ensembl"/>
        </authorList>
    </citation>
    <scope>IDENTIFICATION</scope>
</reference>
<dbReference type="GeneTree" id="ENSGT00950000183144"/>